<protein>
    <recommendedName>
        <fullName evidence="2">CCHC-type domain-containing protein</fullName>
    </recommendedName>
</protein>
<accession>A0AAQ4EMT6</accession>
<dbReference type="GO" id="GO:0003676">
    <property type="term" value="F:nucleic acid binding"/>
    <property type="evidence" value="ECO:0007669"/>
    <property type="project" value="InterPro"/>
</dbReference>
<keyword evidence="4" id="KW-1185">Reference proteome</keyword>
<keyword evidence="1" id="KW-0862">Zinc</keyword>
<evidence type="ECO:0000259" key="2">
    <source>
        <dbReference type="PROSITE" id="PS50158"/>
    </source>
</evidence>
<comment type="caution">
    <text evidence="3">The sequence shown here is derived from an EMBL/GenBank/DDBJ whole genome shotgun (WGS) entry which is preliminary data.</text>
</comment>
<keyword evidence="1" id="KW-0863">Zinc-finger</keyword>
<name>A0AAQ4EMT6_AMBAM</name>
<evidence type="ECO:0000256" key="1">
    <source>
        <dbReference type="PROSITE-ProRule" id="PRU00047"/>
    </source>
</evidence>
<dbReference type="Pfam" id="PF00098">
    <property type="entry name" value="zf-CCHC"/>
    <property type="match status" value="1"/>
</dbReference>
<dbReference type="PROSITE" id="PS50158">
    <property type="entry name" value="ZF_CCHC"/>
    <property type="match status" value="1"/>
</dbReference>
<dbReference type="InterPro" id="IPR001878">
    <property type="entry name" value="Znf_CCHC"/>
</dbReference>
<keyword evidence="1" id="KW-0479">Metal-binding</keyword>
<gene>
    <name evidence="3" type="ORF">V5799_030543</name>
</gene>
<organism evidence="3 4">
    <name type="scientific">Amblyomma americanum</name>
    <name type="common">Lone star tick</name>
    <dbReference type="NCBI Taxonomy" id="6943"/>
    <lineage>
        <taxon>Eukaryota</taxon>
        <taxon>Metazoa</taxon>
        <taxon>Ecdysozoa</taxon>
        <taxon>Arthropoda</taxon>
        <taxon>Chelicerata</taxon>
        <taxon>Arachnida</taxon>
        <taxon>Acari</taxon>
        <taxon>Parasitiformes</taxon>
        <taxon>Ixodida</taxon>
        <taxon>Ixodoidea</taxon>
        <taxon>Ixodidae</taxon>
        <taxon>Amblyomminae</taxon>
        <taxon>Amblyomma</taxon>
    </lineage>
</organism>
<proteinExistence type="predicted"/>
<evidence type="ECO:0000313" key="4">
    <source>
        <dbReference type="Proteomes" id="UP001321473"/>
    </source>
</evidence>
<dbReference type="Proteomes" id="UP001321473">
    <property type="component" value="Unassembled WGS sequence"/>
</dbReference>
<sequence length="173" mass="19031">MNLKAIFQHGELGAAIAQYVGGDAGAALSIWPVWTQNLVVCGTEHIEAANKLTKDFDLKTGSDSHPFRGRLKLNGEVCGGVIGVRADETTATLNNKVKWRKGEIVFVRKLGKSNLAVLTFVGRKVPRYVHYNRECTLVREYKRTIPACFRCGTIGHRVDNCSHPDIGRCGFCG</sequence>
<evidence type="ECO:0000313" key="3">
    <source>
        <dbReference type="EMBL" id="KAK8776114.1"/>
    </source>
</evidence>
<dbReference type="AlphaFoldDB" id="A0AAQ4EMT6"/>
<reference evidence="3 4" key="1">
    <citation type="journal article" date="2023" name="Arcadia Sci">
        <title>De novo assembly of a long-read Amblyomma americanum tick genome.</title>
        <authorList>
            <person name="Chou S."/>
            <person name="Poskanzer K.E."/>
            <person name="Rollins M."/>
            <person name="Thuy-Boun P.S."/>
        </authorList>
    </citation>
    <scope>NUCLEOTIDE SEQUENCE [LARGE SCALE GENOMIC DNA]</scope>
    <source>
        <strain evidence="3">F_SG_1</strain>
        <tissue evidence="3">Salivary glands</tissue>
    </source>
</reference>
<dbReference type="GO" id="GO:0008270">
    <property type="term" value="F:zinc ion binding"/>
    <property type="evidence" value="ECO:0007669"/>
    <property type="project" value="UniProtKB-KW"/>
</dbReference>
<feature type="domain" description="CCHC-type" evidence="2">
    <location>
        <begin position="148"/>
        <end position="161"/>
    </location>
</feature>
<dbReference type="EMBL" id="JARKHS020013354">
    <property type="protein sequence ID" value="KAK8776114.1"/>
    <property type="molecule type" value="Genomic_DNA"/>
</dbReference>